<sequence>MVAEYLLRDPVDAEHTGHLALRTMTERVHAAAERAAAAASRAAPPSPPRLPPGWPYRRAPAFPVAPVRPRPRRHASSGCRCAAPGLVRAAALEDEDLVASGPAGAGTSSGLVKQRVRAVFGTTPDHGSST</sequence>
<protein>
    <submittedName>
        <fullName evidence="2">Uncharacterized protein</fullName>
    </submittedName>
</protein>
<keyword evidence="3" id="KW-1185">Reference proteome</keyword>
<comment type="caution">
    <text evidence="2">The sequence shown here is derived from an EMBL/GenBank/DDBJ whole genome shotgun (WGS) entry which is preliminary data.</text>
</comment>
<feature type="compositionally biased region" description="Pro residues" evidence="1">
    <location>
        <begin position="44"/>
        <end position="54"/>
    </location>
</feature>
<dbReference type="EMBL" id="BAAATK010000011">
    <property type="protein sequence ID" value="GAA2433016.1"/>
    <property type="molecule type" value="Genomic_DNA"/>
</dbReference>
<feature type="compositionally biased region" description="Low complexity" evidence="1">
    <location>
        <begin position="33"/>
        <end position="43"/>
    </location>
</feature>
<evidence type="ECO:0000313" key="3">
    <source>
        <dbReference type="Proteomes" id="UP001500460"/>
    </source>
</evidence>
<gene>
    <name evidence="2" type="ORF">GCM10010421_22450</name>
</gene>
<proteinExistence type="predicted"/>
<evidence type="ECO:0000256" key="1">
    <source>
        <dbReference type="SAM" id="MobiDB-lite"/>
    </source>
</evidence>
<accession>A0ABN3JL78</accession>
<name>A0ABN3JL78_9ACTN</name>
<feature type="region of interest" description="Disordered" evidence="1">
    <location>
        <begin position="31"/>
        <end position="54"/>
    </location>
</feature>
<dbReference type="Proteomes" id="UP001500460">
    <property type="component" value="Unassembled WGS sequence"/>
</dbReference>
<reference evidence="2 3" key="1">
    <citation type="journal article" date="2019" name="Int. J. Syst. Evol. Microbiol.">
        <title>The Global Catalogue of Microorganisms (GCM) 10K type strain sequencing project: providing services to taxonomists for standard genome sequencing and annotation.</title>
        <authorList>
            <consortium name="The Broad Institute Genomics Platform"/>
            <consortium name="The Broad Institute Genome Sequencing Center for Infectious Disease"/>
            <person name="Wu L."/>
            <person name="Ma J."/>
        </authorList>
    </citation>
    <scope>NUCLEOTIDE SEQUENCE [LARGE SCALE GENOMIC DNA]</scope>
    <source>
        <strain evidence="2 3">JCM 6922</strain>
    </source>
</reference>
<organism evidence="2 3">
    <name type="scientific">Streptomyces glaucus</name>
    <dbReference type="NCBI Taxonomy" id="284029"/>
    <lineage>
        <taxon>Bacteria</taxon>
        <taxon>Bacillati</taxon>
        <taxon>Actinomycetota</taxon>
        <taxon>Actinomycetes</taxon>
        <taxon>Kitasatosporales</taxon>
        <taxon>Streptomycetaceae</taxon>
        <taxon>Streptomyces</taxon>
    </lineage>
</organism>
<evidence type="ECO:0000313" key="2">
    <source>
        <dbReference type="EMBL" id="GAA2433016.1"/>
    </source>
</evidence>